<keyword evidence="6" id="KW-1185">Reference proteome</keyword>
<keyword evidence="1" id="KW-0479">Metal-binding</keyword>
<dbReference type="RefSeq" id="XP_033687928.1">
    <property type="nucleotide sequence ID" value="XM_033831438.1"/>
</dbReference>
<evidence type="ECO:0000313" key="5">
    <source>
        <dbReference type="EMBL" id="KAF2252924.1"/>
    </source>
</evidence>
<dbReference type="Proteomes" id="UP000800094">
    <property type="component" value="Unassembled WGS sequence"/>
</dbReference>
<dbReference type="PANTHER" id="PTHR11474">
    <property type="entry name" value="TYROSINASE FAMILY MEMBER"/>
    <property type="match status" value="1"/>
</dbReference>
<proteinExistence type="predicted"/>
<dbReference type="PROSITE" id="PS00497">
    <property type="entry name" value="TYROSINASE_1"/>
    <property type="match status" value="1"/>
</dbReference>
<dbReference type="PROSITE" id="PS00498">
    <property type="entry name" value="TYROSINASE_2"/>
    <property type="match status" value="1"/>
</dbReference>
<dbReference type="InterPro" id="IPR050316">
    <property type="entry name" value="Tyrosinase/Hemocyanin"/>
</dbReference>
<dbReference type="EMBL" id="ML987191">
    <property type="protein sequence ID" value="KAF2252924.1"/>
    <property type="molecule type" value="Genomic_DNA"/>
</dbReference>
<accession>A0A6A6IQV5</accession>
<feature type="domain" description="Tyrosinase copper-binding" evidence="3">
    <location>
        <begin position="107"/>
        <end position="124"/>
    </location>
</feature>
<dbReference type="GeneID" id="54584768"/>
<evidence type="ECO:0000256" key="1">
    <source>
        <dbReference type="ARBA" id="ARBA00022723"/>
    </source>
</evidence>
<reference evidence="5" key="1">
    <citation type="journal article" date="2020" name="Stud. Mycol.">
        <title>101 Dothideomycetes genomes: a test case for predicting lifestyles and emergence of pathogens.</title>
        <authorList>
            <person name="Haridas S."/>
            <person name="Albert R."/>
            <person name="Binder M."/>
            <person name="Bloem J."/>
            <person name="Labutti K."/>
            <person name="Salamov A."/>
            <person name="Andreopoulos B."/>
            <person name="Baker S."/>
            <person name="Barry K."/>
            <person name="Bills G."/>
            <person name="Bluhm B."/>
            <person name="Cannon C."/>
            <person name="Castanera R."/>
            <person name="Culley D."/>
            <person name="Daum C."/>
            <person name="Ezra D."/>
            <person name="Gonzalez J."/>
            <person name="Henrissat B."/>
            <person name="Kuo A."/>
            <person name="Liang C."/>
            <person name="Lipzen A."/>
            <person name="Lutzoni F."/>
            <person name="Magnuson J."/>
            <person name="Mondo S."/>
            <person name="Nolan M."/>
            <person name="Ohm R."/>
            <person name="Pangilinan J."/>
            <person name="Park H.-J."/>
            <person name="Ramirez L."/>
            <person name="Alfaro M."/>
            <person name="Sun H."/>
            <person name="Tritt A."/>
            <person name="Yoshinaga Y."/>
            <person name="Zwiers L.-H."/>
            <person name="Turgeon B."/>
            <person name="Goodwin S."/>
            <person name="Spatafora J."/>
            <person name="Crous P."/>
            <person name="Grigoriev I."/>
        </authorList>
    </citation>
    <scope>NUCLEOTIDE SEQUENCE</scope>
    <source>
        <strain evidence="5">CBS 122368</strain>
    </source>
</reference>
<dbReference type="GO" id="GO:0046872">
    <property type="term" value="F:metal ion binding"/>
    <property type="evidence" value="ECO:0007669"/>
    <property type="project" value="UniProtKB-KW"/>
</dbReference>
<dbReference type="PANTHER" id="PTHR11474:SF116">
    <property type="entry name" value="TYROSINASE"/>
    <property type="match status" value="1"/>
</dbReference>
<feature type="domain" description="Tyrosinase copper-binding" evidence="4">
    <location>
        <begin position="251"/>
        <end position="262"/>
    </location>
</feature>
<protein>
    <submittedName>
        <fullName evidence="5">Di-copper centre-containing protein</fullName>
    </submittedName>
</protein>
<dbReference type="GO" id="GO:0016491">
    <property type="term" value="F:oxidoreductase activity"/>
    <property type="evidence" value="ECO:0007669"/>
    <property type="project" value="InterPro"/>
</dbReference>
<evidence type="ECO:0000256" key="2">
    <source>
        <dbReference type="SAM" id="SignalP"/>
    </source>
</evidence>
<evidence type="ECO:0000313" key="6">
    <source>
        <dbReference type="Proteomes" id="UP000800094"/>
    </source>
</evidence>
<dbReference type="OrthoDB" id="6132182at2759"/>
<name>A0A6A6IQV5_9PLEO</name>
<dbReference type="AlphaFoldDB" id="A0A6A6IQV5"/>
<dbReference type="Pfam" id="PF00264">
    <property type="entry name" value="Tyrosinase"/>
    <property type="match status" value="1"/>
</dbReference>
<gene>
    <name evidence="5" type="ORF">BU26DRAFT_537920</name>
</gene>
<dbReference type="InterPro" id="IPR002227">
    <property type="entry name" value="Tyrosinase_Cu-bd"/>
</dbReference>
<dbReference type="PRINTS" id="PR00092">
    <property type="entry name" value="TYROSINASE"/>
</dbReference>
<sequence>MRLSFSLAALLAVEGVSAVALPPHVLNAPAVTPPTREPTMNLMAAAATCANPRVRMEWDSMNNNDRQSFVNAVKCLIGKPASGQFSAARNRYEDLVALHQTLTVNVHNNSKFLIWHRYLLWTFEDILRSECGFTGPLPWFDETRYPGRFSQSSIFSSSWFGGIALGGRCVTDGQFAGLTLNIGPGSGNTAHCLARNGDASQTQNCNSALLNAINARTDYADMAYYAEGGLHAWAHNGIGAVMADVYASPGDPVFWLHHAFIDRNYRIWQNADAARVTYIDGTDRVGNPLTLDTVVSVNGLRPNVKVRDIINTLDGKLCYKYNY</sequence>
<keyword evidence="2" id="KW-0732">Signal</keyword>
<evidence type="ECO:0000259" key="3">
    <source>
        <dbReference type="PROSITE" id="PS00497"/>
    </source>
</evidence>
<feature type="chain" id="PRO_5025354609" evidence="2">
    <location>
        <begin position="19"/>
        <end position="323"/>
    </location>
</feature>
<dbReference type="Gene3D" id="1.10.1280.10">
    <property type="entry name" value="Di-copper center containing domain from catechol oxidase"/>
    <property type="match status" value="1"/>
</dbReference>
<organism evidence="5 6">
    <name type="scientific">Trematosphaeria pertusa</name>
    <dbReference type="NCBI Taxonomy" id="390896"/>
    <lineage>
        <taxon>Eukaryota</taxon>
        <taxon>Fungi</taxon>
        <taxon>Dikarya</taxon>
        <taxon>Ascomycota</taxon>
        <taxon>Pezizomycotina</taxon>
        <taxon>Dothideomycetes</taxon>
        <taxon>Pleosporomycetidae</taxon>
        <taxon>Pleosporales</taxon>
        <taxon>Massarineae</taxon>
        <taxon>Trematosphaeriaceae</taxon>
        <taxon>Trematosphaeria</taxon>
    </lineage>
</organism>
<feature type="signal peptide" evidence="2">
    <location>
        <begin position="1"/>
        <end position="18"/>
    </location>
</feature>
<evidence type="ECO:0000259" key="4">
    <source>
        <dbReference type="PROSITE" id="PS00498"/>
    </source>
</evidence>
<dbReference type="SUPFAM" id="SSF48056">
    <property type="entry name" value="Di-copper centre-containing domain"/>
    <property type="match status" value="1"/>
</dbReference>
<dbReference type="InterPro" id="IPR008922">
    <property type="entry name" value="Di-copper_centre_dom_sf"/>
</dbReference>